<evidence type="ECO:0000256" key="3">
    <source>
        <dbReference type="PROSITE-ProRule" id="PRU00169"/>
    </source>
</evidence>
<dbReference type="Gene3D" id="3.30.565.10">
    <property type="entry name" value="Histidine kinase-like ATPase, C-terminal domain"/>
    <property type="match status" value="1"/>
</dbReference>
<dbReference type="GO" id="GO:0000155">
    <property type="term" value="F:phosphorelay sensor kinase activity"/>
    <property type="evidence" value="ECO:0007669"/>
    <property type="project" value="InterPro"/>
</dbReference>
<dbReference type="PRINTS" id="PR00344">
    <property type="entry name" value="BCTRLSENSOR"/>
</dbReference>
<evidence type="ECO:0000313" key="8">
    <source>
        <dbReference type="Proteomes" id="UP000235672"/>
    </source>
</evidence>
<reference evidence="7 8" key="1">
    <citation type="submission" date="2016-05" db="EMBL/GenBank/DDBJ databases">
        <title>A degradative enzymes factory behind the ericoid mycorrhizal symbiosis.</title>
        <authorList>
            <consortium name="DOE Joint Genome Institute"/>
            <person name="Martino E."/>
            <person name="Morin E."/>
            <person name="Grelet G."/>
            <person name="Kuo A."/>
            <person name="Kohler A."/>
            <person name="Daghino S."/>
            <person name="Barry K."/>
            <person name="Choi C."/>
            <person name="Cichocki N."/>
            <person name="Clum A."/>
            <person name="Copeland A."/>
            <person name="Hainaut M."/>
            <person name="Haridas S."/>
            <person name="Labutti K."/>
            <person name="Lindquist E."/>
            <person name="Lipzen A."/>
            <person name="Khouja H.-R."/>
            <person name="Murat C."/>
            <person name="Ohm R."/>
            <person name="Olson A."/>
            <person name="Spatafora J."/>
            <person name="Veneault-Fourrey C."/>
            <person name="Henrissat B."/>
            <person name="Grigoriev I."/>
            <person name="Martin F."/>
            <person name="Perotto S."/>
        </authorList>
    </citation>
    <scope>NUCLEOTIDE SEQUENCE [LARGE SCALE GENOMIC DNA]</scope>
    <source>
        <strain evidence="7 8">UAMH 7357</strain>
    </source>
</reference>
<dbReference type="Proteomes" id="UP000235672">
    <property type="component" value="Unassembled WGS sequence"/>
</dbReference>
<feature type="modified residue" description="4-aspartylphosphate" evidence="3">
    <location>
        <position position="606"/>
    </location>
</feature>
<dbReference type="Pfam" id="PF00512">
    <property type="entry name" value="HisKA"/>
    <property type="match status" value="1"/>
</dbReference>
<evidence type="ECO:0000259" key="4">
    <source>
        <dbReference type="PROSITE" id="PS50109"/>
    </source>
</evidence>
<dbReference type="CDD" id="cd00130">
    <property type="entry name" value="PAS"/>
    <property type="match status" value="1"/>
</dbReference>
<evidence type="ECO:0000313" key="7">
    <source>
        <dbReference type="EMBL" id="PMD24716.1"/>
    </source>
</evidence>
<dbReference type="PROSITE" id="PS50112">
    <property type="entry name" value="PAS"/>
    <property type="match status" value="1"/>
</dbReference>
<evidence type="ECO:0000256" key="2">
    <source>
        <dbReference type="ARBA" id="ARBA00023012"/>
    </source>
</evidence>
<dbReference type="STRING" id="1745343.A0A2J6QEP6"/>
<dbReference type="PANTHER" id="PTHR45339:SF1">
    <property type="entry name" value="HYBRID SIGNAL TRANSDUCTION HISTIDINE KINASE J"/>
    <property type="match status" value="1"/>
</dbReference>
<dbReference type="CDD" id="cd16922">
    <property type="entry name" value="HATPase_EvgS-ArcB-TorS-like"/>
    <property type="match status" value="1"/>
</dbReference>
<feature type="domain" description="Histidine kinase" evidence="4">
    <location>
        <begin position="295"/>
        <end position="517"/>
    </location>
</feature>
<dbReference type="InterPro" id="IPR003594">
    <property type="entry name" value="HATPase_dom"/>
</dbReference>
<accession>A0A2J6QEP6</accession>
<dbReference type="EMBL" id="KZ613472">
    <property type="protein sequence ID" value="PMD24716.1"/>
    <property type="molecule type" value="Genomic_DNA"/>
</dbReference>
<dbReference type="CDD" id="cd00082">
    <property type="entry name" value="HisKA"/>
    <property type="match status" value="1"/>
</dbReference>
<dbReference type="InterPro" id="IPR000014">
    <property type="entry name" value="PAS"/>
</dbReference>
<evidence type="ECO:0000256" key="1">
    <source>
        <dbReference type="ARBA" id="ARBA00022553"/>
    </source>
</evidence>
<dbReference type="SUPFAM" id="SSF55874">
    <property type="entry name" value="ATPase domain of HSP90 chaperone/DNA topoisomerase II/histidine kinase"/>
    <property type="match status" value="1"/>
</dbReference>
<dbReference type="Pfam" id="PF13426">
    <property type="entry name" value="PAS_9"/>
    <property type="match status" value="2"/>
</dbReference>
<dbReference type="SUPFAM" id="SSF55785">
    <property type="entry name" value="PYP-like sensor domain (PAS domain)"/>
    <property type="match status" value="2"/>
</dbReference>
<dbReference type="CDD" id="cd17546">
    <property type="entry name" value="REC_hyHK_CKI1_RcsC-like"/>
    <property type="match status" value="1"/>
</dbReference>
<dbReference type="SMART" id="SM00388">
    <property type="entry name" value="HisKA"/>
    <property type="match status" value="1"/>
</dbReference>
<dbReference type="PROSITE" id="PS50109">
    <property type="entry name" value="HIS_KIN"/>
    <property type="match status" value="1"/>
</dbReference>
<keyword evidence="7" id="KW-0418">Kinase</keyword>
<protein>
    <submittedName>
        <fullName evidence="7">Sensor histidine kinase/response regulator Fos-1/TcsA</fullName>
    </submittedName>
</protein>
<dbReference type="SMART" id="SM00387">
    <property type="entry name" value="HATPase_c"/>
    <property type="match status" value="1"/>
</dbReference>
<dbReference type="SUPFAM" id="SSF47384">
    <property type="entry name" value="Homodimeric domain of signal transducing histidine kinase"/>
    <property type="match status" value="1"/>
</dbReference>
<dbReference type="SMART" id="SM00448">
    <property type="entry name" value="REC"/>
    <property type="match status" value="1"/>
</dbReference>
<dbReference type="FunFam" id="3.30.450.20:FF:000136">
    <property type="entry name" value="Sensor histidine kinase/response regulator Fos-1"/>
    <property type="match status" value="1"/>
</dbReference>
<dbReference type="SMART" id="SM00091">
    <property type="entry name" value="PAS"/>
    <property type="match status" value="2"/>
</dbReference>
<dbReference type="OrthoDB" id="60033at2759"/>
<keyword evidence="8" id="KW-1185">Reference proteome</keyword>
<dbReference type="Pfam" id="PF00072">
    <property type="entry name" value="Response_reg"/>
    <property type="match status" value="1"/>
</dbReference>
<dbReference type="InterPro" id="IPR005467">
    <property type="entry name" value="His_kinase_dom"/>
</dbReference>
<dbReference type="InterPro" id="IPR011006">
    <property type="entry name" value="CheY-like_superfamily"/>
</dbReference>
<dbReference type="PANTHER" id="PTHR45339">
    <property type="entry name" value="HYBRID SIGNAL TRANSDUCTION HISTIDINE KINASE J"/>
    <property type="match status" value="1"/>
</dbReference>
<keyword evidence="2" id="KW-0902">Two-component regulatory system</keyword>
<dbReference type="Gene3D" id="3.40.50.2300">
    <property type="match status" value="1"/>
</dbReference>
<dbReference type="InterPro" id="IPR004358">
    <property type="entry name" value="Sig_transdc_His_kin-like_C"/>
</dbReference>
<dbReference type="AlphaFoldDB" id="A0A2J6QEP6"/>
<dbReference type="FunFam" id="3.30.565.10:FF:000010">
    <property type="entry name" value="Sensor histidine kinase RcsC"/>
    <property type="match status" value="1"/>
</dbReference>
<dbReference type="PROSITE" id="PS50110">
    <property type="entry name" value="RESPONSE_REGULATORY"/>
    <property type="match status" value="1"/>
</dbReference>
<dbReference type="SUPFAM" id="SSF52172">
    <property type="entry name" value="CheY-like"/>
    <property type="match status" value="1"/>
</dbReference>
<keyword evidence="7" id="KW-0808">Transferase</keyword>
<dbReference type="InterPro" id="IPR036097">
    <property type="entry name" value="HisK_dim/P_sf"/>
</dbReference>
<name>A0A2J6QEP6_9HELO</name>
<organism evidence="7 8">
    <name type="scientific">Hyaloscypha hepaticicola</name>
    <dbReference type="NCBI Taxonomy" id="2082293"/>
    <lineage>
        <taxon>Eukaryota</taxon>
        <taxon>Fungi</taxon>
        <taxon>Dikarya</taxon>
        <taxon>Ascomycota</taxon>
        <taxon>Pezizomycotina</taxon>
        <taxon>Leotiomycetes</taxon>
        <taxon>Helotiales</taxon>
        <taxon>Hyaloscyphaceae</taxon>
        <taxon>Hyaloscypha</taxon>
    </lineage>
</organism>
<dbReference type="Pfam" id="PF02518">
    <property type="entry name" value="HATPase_c"/>
    <property type="match status" value="1"/>
</dbReference>
<keyword evidence="1 3" id="KW-0597">Phosphoprotein</keyword>
<dbReference type="InterPro" id="IPR003661">
    <property type="entry name" value="HisK_dim/P_dom"/>
</dbReference>
<feature type="domain" description="Response regulatory" evidence="5">
    <location>
        <begin position="554"/>
        <end position="671"/>
    </location>
</feature>
<proteinExistence type="predicted"/>
<evidence type="ECO:0000259" key="5">
    <source>
        <dbReference type="PROSITE" id="PS50110"/>
    </source>
</evidence>
<dbReference type="Gene3D" id="3.30.450.20">
    <property type="entry name" value="PAS domain"/>
    <property type="match status" value="2"/>
</dbReference>
<feature type="domain" description="PAS" evidence="6">
    <location>
        <begin position="154"/>
        <end position="227"/>
    </location>
</feature>
<sequence>MTSSEVAALHSTTAPPAGLHVLPRSIPEAFAALTPIASALLDSSFHILQVSARYLTFNNLTSDECIGRNVFDLVKSKALVPGLVSLQLAIDRAIETKNVSVTSTSEYRDGRPFYASLRAVPIFEHDVLLYMLLEVQDNTAEHDRRVTLNDQLDTNDTYKVLVDTVKDYAIFMLDTKGNVRTWNAGAALLKGYKPEEIIGKHFSIFYGEEDKIAEKPRKELEICLRESKVEDEGWRYKKDGSRFWANVTITCVVRNGVHIGFSKVTRDLTERKAAESRVVAAYEESSKLKSAFLANTSHEIRTPLHGMLSALTLLMDTSLTPEQRELGSIIEESGSVLLQVINDILDYSKLSSGVFSIMTDVPVSIPALITSIVRGIQPSLKPRVTLGTNLGPNLPTTALGDPLRYRQVLQNLVANAVKFTESGSINIDASLVEEDASTYTVRTEITDTGIGIKDVAIASLFTPFTQFDASATKRYRGTGLGLSICKSLAELMGGAISFHPNPNGQGSVFWFTVKLHKINARNQVDRLSAKFVASTLSPVPDSLTLVRELAPGKRILLAEDNFINQKVMLMMLKGLGFGKVDIAVDGAEAVDRAKRNPLFYDLILMDVSMPVLDGVSATIQIRELGIETPIIAMTANAIKEDVTSYLARGMNDYVPKPVDRKVLLKAFLRWLK</sequence>
<dbReference type="InterPro" id="IPR001789">
    <property type="entry name" value="Sig_transdc_resp-reg_receiver"/>
</dbReference>
<dbReference type="Gene3D" id="1.10.287.130">
    <property type="match status" value="1"/>
</dbReference>
<dbReference type="InterPro" id="IPR036890">
    <property type="entry name" value="HATPase_C_sf"/>
</dbReference>
<dbReference type="NCBIfam" id="TIGR00229">
    <property type="entry name" value="sensory_box"/>
    <property type="match status" value="1"/>
</dbReference>
<dbReference type="InterPro" id="IPR035965">
    <property type="entry name" value="PAS-like_dom_sf"/>
</dbReference>
<gene>
    <name evidence="7" type="ORF">NA56DRAFT_643228</name>
</gene>
<evidence type="ECO:0000259" key="6">
    <source>
        <dbReference type="PROSITE" id="PS50112"/>
    </source>
</evidence>